<evidence type="ECO:0000313" key="1">
    <source>
        <dbReference type="EMBL" id="TET43595.1"/>
    </source>
</evidence>
<organism evidence="1 2">
    <name type="scientific">Aerophobetes bacterium</name>
    <dbReference type="NCBI Taxonomy" id="2030807"/>
    <lineage>
        <taxon>Bacteria</taxon>
        <taxon>Candidatus Aerophobota</taxon>
    </lineage>
</organism>
<dbReference type="EMBL" id="SOJK01000260">
    <property type="protein sequence ID" value="TET43595.1"/>
    <property type="molecule type" value="Genomic_DNA"/>
</dbReference>
<dbReference type="Proteomes" id="UP000320679">
    <property type="component" value="Unassembled WGS sequence"/>
</dbReference>
<dbReference type="AlphaFoldDB" id="A0A523UM66"/>
<sequence length="137" mass="15105">MGAQPRIAELIKGFAGLRRIFEERLAIAPAETTRDVIEELMTLIRGWGDKPLLTDDQAIKQGTTIGTAVANRLIESGIFTNLKMNLEPNAGYRGLEYPNRILNLGYAPNFTKKTTQHVVVKGVASLAGLQWLLDLTL</sequence>
<gene>
    <name evidence="1" type="ORF">E3J59_06260</name>
</gene>
<accession>A0A523UM66</accession>
<protein>
    <submittedName>
        <fullName evidence="1">Uncharacterized protein</fullName>
    </submittedName>
</protein>
<reference evidence="1 2" key="1">
    <citation type="submission" date="2019-03" db="EMBL/GenBank/DDBJ databases">
        <title>Metabolic potential of uncultured bacteria and archaea associated with petroleum seepage in deep-sea sediments.</title>
        <authorList>
            <person name="Dong X."/>
            <person name="Hubert C."/>
        </authorList>
    </citation>
    <scope>NUCLEOTIDE SEQUENCE [LARGE SCALE GENOMIC DNA]</scope>
    <source>
        <strain evidence="1">E29_bin78</strain>
    </source>
</reference>
<name>A0A523UM66_UNCAE</name>
<feature type="non-terminal residue" evidence="1">
    <location>
        <position position="137"/>
    </location>
</feature>
<evidence type="ECO:0000313" key="2">
    <source>
        <dbReference type="Proteomes" id="UP000320679"/>
    </source>
</evidence>
<comment type="caution">
    <text evidence="1">The sequence shown here is derived from an EMBL/GenBank/DDBJ whole genome shotgun (WGS) entry which is preliminary data.</text>
</comment>
<proteinExistence type="predicted"/>